<evidence type="ECO:0000256" key="4">
    <source>
        <dbReference type="ARBA" id="ARBA00022801"/>
    </source>
</evidence>
<dbReference type="KEGG" id="din:Selin_1045"/>
<keyword evidence="5" id="KW-0460">Magnesium</keyword>
<dbReference type="InterPro" id="IPR021127">
    <property type="entry name" value="CRISPR_associated_Cas2"/>
</dbReference>
<dbReference type="GO" id="GO:0016787">
    <property type="term" value="F:hydrolase activity"/>
    <property type="evidence" value="ECO:0007669"/>
    <property type="project" value="UniProtKB-KW"/>
</dbReference>
<dbReference type="STRING" id="653733.Selin_1045"/>
<sequence length="90" mass="10401">MDYIITCFVPEKKRRERLIRILQSFHIPTDHNIVTCNLTTLQAKQLRSALELVIEPDLDEIRIYTPCPYCEQQVITIGTGLSRMAKTQAP</sequence>
<dbReference type="Gene3D" id="3.30.70.240">
    <property type="match status" value="1"/>
</dbReference>
<organism evidence="7 8">
    <name type="scientific">Desulfurispirillum indicum (strain ATCC BAA-1389 / DSM 22839 / S5)</name>
    <dbReference type="NCBI Taxonomy" id="653733"/>
    <lineage>
        <taxon>Bacteria</taxon>
        <taxon>Pseudomonadati</taxon>
        <taxon>Chrysiogenota</taxon>
        <taxon>Chrysiogenia</taxon>
        <taxon>Chrysiogenales</taxon>
        <taxon>Chrysiogenaceae</taxon>
        <taxon>Desulfurispirillum</taxon>
    </lineage>
</organism>
<keyword evidence="2" id="KW-0479">Metal-binding</keyword>
<evidence type="ECO:0000256" key="3">
    <source>
        <dbReference type="ARBA" id="ARBA00022759"/>
    </source>
</evidence>
<dbReference type="GO" id="GO:0004521">
    <property type="term" value="F:RNA endonuclease activity"/>
    <property type="evidence" value="ECO:0007669"/>
    <property type="project" value="InterPro"/>
</dbReference>
<gene>
    <name evidence="7" type="ordered locus">Selin_1045</name>
</gene>
<evidence type="ECO:0000256" key="1">
    <source>
        <dbReference type="ARBA" id="ARBA00022722"/>
    </source>
</evidence>
<protein>
    <submittedName>
        <fullName evidence="7">Uncharacterized protein</fullName>
    </submittedName>
</protein>
<keyword evidence="4" id="KW-0378">Hydrolase</keyword>
<keyword evidence="8" id="KW-1185">Reference proteome</keyword>
<evidence type="ECO:0000313" key="8">
    <source>
        <dbReference type="Proteomes" id="UP000002572"/>
    </source>
</evidence>
<accession>E6W3I7</accession>
<evidence type="ECO:0000256" key="6">
    <source>
        <dbReference type="ARBA" id="ARBA00023118"/>
    </source>
</evidence>
<dbReference type="eggNOG" id="COG1343">
    <property type="taxonomic scope" value="Bacteria"/>
</dbReference>
<name>E6W3I7_DESIS</name>
<dbReference type="HOGENOM" id="CLU_161124_3_0_0"/>
<dbReference type="GO" id="GO:0043571">
    <property type="term" value="P:maintenance of CRISPR repeat elements"/>
    <property type="evidence" value="ECO:0007669"/>
    <property type="project" value="InterPro"/>
</dbReference>
<dbReference type="Proteomes" id="UP000002572">
    <property type="component" value="Chromosome"/>
</dbReference>
<keyword evidence="3" id="KW-0255">Endonuclease</keyword>
<evidence type="ECO:0000256" key="2">
    <source>
        <dbReference type="ARBA" id="ARBA00022723"/>
    </source>
</evidence>
<proteinExistence type="predicted"/>
<evidence type="ECO:0000313" key="7">
    <source>
        <dbReference type="EMBL" id="ADU65780.1"/>
    </source>
</evidence>
<dbReference type="AlphaFoldDB" id="E6W3I7"/>
<dbReference type="InParanoid" id="E6W3I7"/>
<dbReference type="RefSeq" id="WP_013505661.1">
    <property type="nucleotide sequence ID" value="NC_014836.1"/>
</dbReference>
<dbReference type="EMBL" id="CP002432">
    <property type="protein sequence ID" value="ADU65780.1"/>
    <property type="molecule type" value="Genomic_DNA"/>
</dbReference>
<reference evidence="7 8" key="1">
    <citation type="submission" date="2010-12" db="EMBL/GenBank/DDBJ databases">
        <title>Complete sequence of Desulfurispirillum indicum S5.</title>
        <authorList>
            <consortium name="US DOE Joint Genome Institute"/>
            <person name="Lucas S."/>
            <person name="Copeland A."/>
            <person name="Lapidus A."/>
            <person name="Cheng J.-F."/>
            <person name="Goodwin L."/>
            <person name="Pitluck S."/>
            <person name="Chertkov O."/>
            <person name="Held B."/>
            <person name="Detter J.C."/>
            <person name="Han C."/>
            <person name="Tapia R."/>
            <person name="Land M."/>
            <person name="Hauser L."/>
            <person name="Kyrpides N."/>
            <person name="Ivanova N."/>
            <person name="Mikhailova N."/>
            <person name="Haggblom M."/>
            <person name="Rauschenbach I."/>
            <person name="Bini E."/>
            <person name="Woyke T."/>
        </authorList>
    </citation>
    <scope>NUCLEOTIDE SEQUENCE [LARGE SCALE GENOMIC DNA]</scope>
    <source>
        <strain evidence="8">ATCC BAA-1389 / DSM 22839 / S5</strain>
    </source>
</reference>
<dbReference type="OrthoDB" id="9798176at2"/>
<dbReference type="GO" id="GO:0051607">
    <property type="term" value="P:defense response to virus"/>
    <property type="evidence" value="ECO:0007669"/>
    <property type="project" value="UniProtKB-KW"/>
</dbReference>
<dbReference type="CDD" id="cd09725">
    <property type="entry name" value="Cas2_I_II_III"/>
    <property type="match status" value="1"/>
</dbReference>
<dbReference type="GO" id="GO:0046872">
    <property type="term" value="F:metal ion binding"/>
    <property type="evidence" value="ECO:0007669"/>
    <property type="project" value="UniProtKB-KW"/>
</dbReference>
<keyword evidence="1" id="KW-0540">Nuclease</keyword>
<dbReference type="SUPFAM" id="SSF143430">
    <property type="entry name" value="TTP0101/SSO1404-like"/>
    <property type="match status" value="1"/>
</dbReference>
<keyword evidence="6" id="KW-0051">Antiviral defense</keyword>
<evidence type="ECO:0000256" key="5">
    <source>
        <dbReference type="ARBA" id="ARBA00022842"/>
    </source>
</evidence>